<dbReference type="SMART" id="SM00271">
    <property type="entry name" value="DnaJ"/>
    <property type="match status" value="1"/>
</dbReference>
<dbReference type="GO" id="GO:0051082">
    <property type="term" value="F:unfolded protein binding"/>
    <property type="evidence" value="ECO:0007669"/>
    <property type="project" value="UniProtKB-UniRule"/>
</dbReference>
<dbReference type="SUPFAM" id="SSF46565">
    <property type="entry name" value="Chaperone J-domain"/>
    <property type="match status" value="1"/>
</dbReference>
<proteinExistence type="inferred from homology"/>
<feature type="repeat" description="CXXCXGXG motif" evidence="14">
    <location>
        <begin position="204"/>
        <end position="211"/>
    </location>
</feature>
<dbReference type="Pfam" id="PF00226">
    <property type="entry name" value="DnaJ"/>
    <property type="match status" value="1"/>
</dbReference>
<sequence>MIKMIKKNYYEILGISKTADEKEIKRSYKRLAIKYHPDRNRDDKNSENKFKEIKEAYEILIDPQKRAAYDQYGHAAFEQNNMGSSSFSGSFSSTADFGDIFGDVFGDIFGGSSRKKHASRGSDLQYEITLTLEEAVFGVNKKINIPVLTICAVCNGSGAKPGTKLITCSSCNGTGQLQIRQGFFAVQQTCPSCHGRGKFIKDTCSKCYGHGKTKKQKTISVKIPSGVNTGDNIRLNGEGDASSDGGPPGDLYVKINVIKHAIFKREGNDLYCEVPINFAVAALGGEVDVPTLNGRVTLKIPPETQTEKVFRMKGKGVKSVRGSSIGDLMCCIVVETPVRLNARQKELLQEFGDSLNHDSNNNSPRLKNFLDTVKKFFEELRK</sequence>
<dbReference type="NCBIfam" id="NF008035">
    <property type="entry name" value="PRK10767.1"/>
    <property type="match status" value="1"/>
</dbReference>
<feature type="binding site" evidence="14">
    <location>
        <position position="207"/>
    </location>
    <ligand>
        <name>Zn(2+)</name>
        <dbReference type="ChEBI" id="CHEBI:29105"/>
        <label>1</label>
    </ligand>
</feature>
<evidence type="ECO:0000256" key="15">
    <source>
        <dbReference type="PROSITE-ProRule" id="PRU00546"/>
    </source>
</evidence>
<accession>A0AAT9G525</accession>
<evidence type="ECO:0000256" key="7">
    <source>
        <dbReference type="ARBA" id="ARBA00022771"/>
    </source>
</evidence>
<evidence type="ECO:0000256" key="4">
    <source>
        <dbReference type="ARBA" id="ARBA00022705"/>
    </source>
</evidence>
<keyword evidence="10 14" id="KW-0143">Chaperone</keyword>
<feature type="binding site" evidence="14">
    <location>
        <position position="151"/>
    </location>
    <ligand>
        <name>Zn(2+)</name>
        <dbReference type="ChEBI" id="CHEBI:29105"/>
        <label>1</label>
    </ligand>
</feature>
<dbReference type="CDD" id="cd10747">
    <property type="entry name" value="DnaJ_C"/>
    <property type="match status" value="1"/>
</dbReference>
<dbReference type="GO" id="GO:0005737">
    <property type="term" value="C:cytoplasm"/>
    <property type="evidence" value="ECO:0007669"/>
    <property type="project" value="UniProtKB-SubCell"/>
</dbReference>
<comment type="subunit">
    <text evidence="2 14">Homodimer.</text>
</comment>
<dbReference type="PROSITE" id="PS00636">
    <property type="entry name" value="DNAJ_1"/>
    <property type="match status" value="1"/>
</dbReference>
<comment type="similarity">
    <text evidence="12 14">Belongs to the DnaJ family.</text>
</comment>
<keyword evidence="8 14" id="KW-0862">Zinc</keyword>
<dbReference type="InterPro" id="IPR008971">
    <property type="entry name" value="HSP40/DnaJ_pept-bd"/>
</dbReference>
<organism evidence="18">
    <name type="scientific">Candidatus Aschnera chinzeii</name>
    <dbReference type="NCBI Taxonomy" id="1485666"/>
    <lineage>
        <taxon>Bacteria</taxon>
        <taxon>Pseudomonadati</taxon>
        <taxon>Pseudomonadota</taxon>
        <taxon>Gammaproteobacteria</taxon>
        <taxon>Enterobacterales</taxon>
        <taxon>Enterobacteriaceae</taxon>
        <taxon>Candidatus Aschnera</taxon>
    </lineage>
</organism>
<keyword evidence="4 14" id="KW-0235">DNA replication</keyword>
<evidence type="ECO:0000259" key="17">
    <source>
        <dbReference type="PROSITE" id="PS51188"/>
    </source>
</evidence>
<feature type="binding site" evidence="14">
    <location>
        <position position="171"/>
    </location>
    <ligand>
        <name>Zn(2+)</name>
        <dbReference type="ChEBI" id="CHEBI:29105"/>
        <label>2</label>
    </ligand>
</feature>
<feature type="domain" description="CR-type" evidence="17">
    <location>
        <begin position="138"/>
        <end position="216"/>
    </location>
</feature>
<evidence type="ECO:0000256" key="13">
    <source>
        <dbReference type="ARBA" id="ARBA00067609"/>
    </source>
</evidence>
<keyword evidence="7 14" id="KW-0863">Zinc-finger</keyword>
<dbReference type="AlphaFoldDB" id="A0AAT9G525"/>
<comment type="function">
    <text evidence="11 14">Participates actively in the response to hyperosmotic and heat shock by preventing the aggregation of stress-denatured proteins and by disaggregating proteins, also in an autonomous, DnaK-independent fashion. Unfolded proteins bind initially to DnaJ; upon interaction with the DnaJ-bound protein, DnaK hydrolyzes its bound ATP, resulting in the formation of a stable complex. GrpE releases ADP from DnaK; ATP binding to DnaK triggers the release of the substrate protein, thus completing the reaction cycle. Several rounds of ATP-dependent interactions between DnaJ, DnaK and GrpE are required for fully efficient folding. Also involved, together with DnaK and GrpE, in the DNA replication of plasmids through activation of initiation proteins.</text>
</comment>
<evidence type="ECO:0000256" key="5">
    <source>
        <dbReference type="ARBA" id="ARBA00022723"/>
    </source>
</evidence>
<dbReference type="NCBIfam" id="TIGR02349">
    <property type="entry name" value="DnaJ_bact"/>
    <property type="match status" value="1"/>
</dbReference>
<evidence type="ECO:0000256" key="2">
    <source>
        <dbReference type="ARBA" id="ARBA00011738"/>
    </source>
</evidence>
<comment type="cofactor">
    <cofactor evidence="14">
        <name>Zn(2+)</name>
        <dbReference type="ChEBI" id="CHEBI:29105"/>
    </cofactor>
    <text evidence="14">Binds 2 Zn(2+) ions per monomer.</text>
</comment>
<feature type="binding site" evidence="14">
    <location>
        <position position="193"/>
    </location>
    <ligand>
        <name>Zn(2+)</name>
        <dbReference type="ChEBI" id="CHEBI:29105"/>
        <label>2</label>
    </ligand>
</feature>
<gene>
    <name evidence="14 18" type="primary">dnaJ</name>
    <name evidence="18" type="ORF">ACHINZ_5030</name>
</gene>
<evidence type="ECO:0000256" key="14">
    <source>
        <dbReference type="HAMAP-Rule" id="MF_01152"/>
    </source>
</evidence>
<comment type="subcellular location">
    <subcellularLocation>
        <location evidence="1 14">Cytoplasm</location>
    </subcellularLocation>
</comment>
<dbReference type="GO" id="GO:0031072">
    <property type="term" value="F:heat shock protein binding"/>
    <property type="evidence" value="ECO:0007669"/>
    <property type="project" value="InterPro"/>
</dbReference>
<dbReference type="InterPro" id="IPR001623">
    <property type="entry name" value="DnaJ_domain"/>
</dbReference>
<evidence type="ECO:0000256" key="12">
    <source>
        <dbReference type="ARBA" id="ARBA00061004"/>
    </source>
</evidence>
<feature type="binding site" evidence="14">
    <location>
        <position position="168"/>
    </location>
    <ligand>
        <name>Zn(2+)</name>
        <dbReference type="ChEBI" id="CHEBI:29105"/>
        <label>2</label>
    </ligand>
</feature>
<dbReference type="PRINTS" id="PR00625">
    <property type="entry name" value="JDOMAIN"/>
</dbReference>
<evidence type="ECO:0000256" key="11">
    <source>
        <dbReference type="ARBA" id="ARBA00053423"/>
    </source>
</evidence>
<dbReference type="PROSITE" id="PS51188">
    <property type="entry name" value="ZF_CR"/>
    <property type="match status" value="1"/>
</dbReference>
<evidence type="ECO:0000256" key="1">
    <source>
        <dbReference type="ARBA" id="ARBA00004496"/>
    </source>
</evidence>
<dbReference type="InterPro" id="IPR018253">
    <property type="entry name" value="DnaJ_domain_CS"/>
</dbReference>
<dbReference type="SUPFAM" id="SSF49493">
    <property type="entry name" value="HSP40/DnaJ peptide-binding domain"/>
    <property type="match status" value="2"/>
</dbReference>
<dbReference type="CDD" id="cd06257">
    <property type="entry name" value="DnaJ"/>
    <property type="match status" value="1"/>
</dbReference>
<dbReference type="FunFam" id="2.60.260.20:FF:000004">
    <property type="entry name" value="Molecular chaperone DnaJ"/>
    <property type="match status" value="1"/>
</dbReference>
<feature type="binding site" evidence="14">
    <location>
        <position position="190"/>
    </location>
    <ligand>
        <name>Zn(2+)</name>
        <dbReference type="ChEBI" id="CHEBI:29105"/>
        <label>2</label>
    </ligand>
</feature>
<feature type="domain" description="J" evidence="16">
    <location>
        <begin position="8"/>
        <end position="73"/>
    </location>
</feature>
<dbReference type="Pfam" id="PF01556">
    <property type="entry name" value="DnaJ_C"/>
    <property type="match status" value="1"/>
</dbReference>
<dbReference type="SUPFAM" id="SSF57938">
    <property type="entry name" value="DnaJ/Hsp40 cysteine-rich domain"/>
    <property type="match status" value="1"/>
</dbReference>
<evidence type="ECO:0000256" key="9">
    <source>
        <dbReference type="ARBA" id="ARBA00023016"/>
    </source>
</evidence>
<evidence type="ECO:0000259" key="16">
    <source>
        <dbReference type="PROSITE" id="PS50076"/>
    </source>
</evidence>
<feature type="repeat" description="CXXCXGXG motif" evidence="14">
    <location>
        <begin position="168"/>
        <end position="175"/>
    </location>
</feature>
<dbReference type="PANTHER" id="PTHR43096:SF48">
    <property type="entry name" value="CHAPERONE PROTEIN DNAJ"/>
    <property type="match status" value="1"/>
</dbReference>
<dbReference type="Gene3D" id="2.60.260.20">
    <property type="entry name" value="Urease metallochaperone UreE, N-terminal domain"/>
    <property type="match status" value="2"/>
</dbReference>
<reference evidence="18" key="1">
    <citation type="journal article" date="2023" name="Front. Microbiol.">
        <title>Genome analysis of Candidatus Aschnera chinzeii, the bacterial endosymbiont of the blood-sucking bat fly Penicillidia jenynsii (Insecta: Diptera: Nycteribiidae).</title>
        <authorList>
            <person name="Koga R."/>
            <person name="Moriyama M."/>
            <person name="Nozaki T."/>
            <person name="Fukatsu T."/>
        </authorList>
    </citation>
    <scope>NUCLEOTIDE SEQUENCE</scope>
    <source>
        <strain evidence="18">Kw-01</strain>
    </source>
</reference>
<dbReference type="FunFam" id="2.10.230.10:FF:000002">
    <property type="entry name" value="Molecular chaperone DnaJ"/>
    <property type="match status" value="1"/>
</dbReference>
<dbReference type="HAMAP" id="MF_01152">
    <property type="entry name" value="DnaJ"/>
    <property type="match status" value="1"/>
</dbReference>
<dbReference type="GO" id="GO:0042026">
    <property type="term" value="P:protein refolding"/>
    <property type="evidence" value="ECO:0007669"/>
    <property type="project" value="TreeGrafter"/>
</dbReference>
<dbReference type="Gene3D" id="2.10.230.10">
    <property type="entry name" value="Heat shock protein DnaJ, cysteine-rich domain"/>
    <property type="match status" value="1"/>
</dbReference>
<keyword evidence="9 14" id="KW-0346">Stress response</keyword>
<keyword evidence="3 14" id="KW-0963">Cytoplasm</keyword>
<dbReference type="InterPro" id="IPR036410">
    <property type="entry name" value="HSP_DnaJ_Cys-rich_dom_sf"/>
</dbReference>
<evidence type="ECO:0000256" key="3">
    <source>
        <dbReference type="ARBA" id="ARBA00022490"/>
    </source>
</evidence>
<dbReference type="EMBL" id="AP028961">
    <property type="protein sequence ID" value="BET44828.1"/>
    <property type="molecule type" value="Genomic_DNA"/>
</dbReference>
<dbReference type="PROSITE" id="PS50076">
    <property type="entry name" value="DNAJ_2"/>
    <property type="match status" value="1"/>
</dbReference>
<dbReference type="GO" id="GO:0006260">
    <property type="term" value="P:DNA replication"/>
    <property type="evidence" value="ECO:0007669"/>
    <property type="project" value="UniProtKB-KW"/>
</dbReference>
<dbReference type="CDD" id="cd10719">
    <property type="entry name" value="DnaJ_zf"/>
    <property type="match status" value="1"/>
</dbReference>
<dbReference type="Gene3D" id="1.10.287.110">
    <property type="entry name" value="DnaJ domain"/>
    <property type="match status" value="1"/>
</dbReference>
<dbReference type="GO" id="GO:0008270">
    <property type="term" value="F:zinc ion binding"/>
    <property type="evidence" value="ECO:0007669"/>
    <property type="project" value="UniProtKB-UniRule"/>
</dbReference>
<dbReference type="InterPro" id="IPR002939">
    <property type="entry name" value="DnaJ_C"/>
</dbReference>
<dbReference type="InterPro" id="IPR012724">
    <property type="entry name" value="DnaJ"/>
</dbReference>
<protein>
    <recommendedName>
        <fullName evidence="13 14">Chaperone protein DnaJ</fullName>
    </recommendedName>
</protein>
<dbReference type="GO" id="GO:0005524">
    <property type="term" value="F:ATP binding"/>
    <property type="evidence" value="ECO:0007669"/>
    <property type="project" value="InterPro"/>
</dbReference>
<dbReference type="PANTHER" id="PTHR43096">
    <property type="entry name" value="DNAJ HOMOLOG 1, MITOCHONDRIAL-RELATED"/>
    <property type="match status" value="1"/>
</dbReference>
<evidence type="ECO:0000256" key="10">
    <source>
        <dbReference type="ARBA" id="ARBA00023186"/>
    </source>
</evidence>
<dbReference type="GO" id="GO:0009408">
    <property type="term" value="P:response to heat"/>
    <property type="evidence" value="ECO:0007669"/>
    <property type="project" value="InterPro"/>
</dbReference>
<feature type="zinc finger region" description="CR-type" evidence="15">
    <location>
        <begin position="138"/>
        <end position="216"/>
    </location>
</feature>
<evidence type="ECO:0000256" key="6">
    <source>
        <dbReference type="ARBA" id="ARBA00022737"/>
    </source>
</evidence>
<feature type="repeat" description="CXXCXGXG motif" evidence="14">
    <location>
        <begin position="151"/>
        <end position="158"/>
    </location>
</feature>
<feature type="binding site" evidence="14">
    <location>
        <position position="204"/>
    </location>
    <ligand>
        <name>Zn(2+)</name>
        <dbReference type="ChEBI" id="CHEBI:29105"/>
        <label>1</label>
    </ligand>
</feature>
<evidence type="ECO:0000313" key="18">
    <source>
        <dbReference type="EMBL" id="BET44828.1"/>
    </source>
</evidence>
<keyword evidence="5 14" id="KW-0479">Metal-binding</keyword>
<reference evidence="18" key="2">
    <citation type="submission" date="2023-10" db="EMBL/GenBank/DDBJ databases">
        <authorList>
            <person name="Koga R."/>
            <person name="Fukatsu T."/>
        </authorList>
    </citation>
    <scope>NUCLEOTIDE SEQUENCE</scope>
    <source>
        <strain evidence="18">Kw-01</strain>
    </source>
</reference>
<comment type="domain">
    <text evidence="14">The J domain is necessary and sufficient to stimulate DnaK ATPase activity. Zinc center 1 plays an important role in the autonomous, DnaK-independent chaperone activity of DnaJ. Zinc center 2 is essential for interaction with DnaK and for DnaJ activity.</text>
</comment>
<dbReference type="InterPro" id="IPR036869">
    <property type="entry name" value="J_dom_sf"/>
</dbReference>
<keyword evidence="6 14" id="KW-0677">Repeat</keyword>
<feature type="repeat" description="CXXCXGXG motif" evidence="14">
    <location>
        <begin position="190"/>
        <end position="197"/>
    </location>
</feature>
<name>A0AAT9G525_9ENTR</name>
<dbReference type="InterPro" id="IPR001305">
    <property type="entry name" value="HSP_DnaJ_Cys-rich_dom"/>
</dbReference>
<evidence type="ECO:0000256" key="8">
    <source>
        <dbReference type="ARBA" id="ARBA00022833"/>
    </source>
</evidence>
<feature type="binding site" evidence="14">
    <location>
        <position position="154"/>
    </location>
    <ligand>
        <name>Zn(2+)</name>
        <dbReference type="ChEBI" id="CHEBI:29105"/>
        <label>1</label>
    </ligand>
</feature>
<dbReference type="Pfam" id="PF00684">
    <property type="entry name" value="DnaJ_CXXCXGXG"/>
    <property type="match status" value="1"/>
</dbReference>
<dbReference type="FunFam" id="1.10.287.110:FF:000034">
    <property type="entry name" value="Chaperone protein DnaJ"/>
    <property type="match status" value="1"/>
</dbReference>